<evidence type="ECO:0000256" key="2">
    <source>
        <dbReference type="ARBA" id="ARBA00023242"/>
    </source>
</evidence>
<name>A0A317YF22_MAIZE</name>
<accession>A0A317YF22</accession>
<dbReference type="GO" id="GO:0006355">
    <property type="term" value="P:regulation of DNA-templated transcription"/>
    <property type="evidence" value="ECO:0007669"/>
    <property type="project" value="InterPro"/>
</dbReference>
<evidence type="ECO:0000256" key="3">
    <source>
        <dbReference type="SAM" id="MobiDB-lite"/>
    </source>
</evidence>
<evidence type="ECO:0000313" key="4">
    <source>
        <dbReference type="EMBL" id="PWZ56696.1"/>
    </source>
</evidence>
<dbReference type="AlphaFoldDB" id="A0A317YF22"/>
<feature type="region of interest" description="Disordered" evidence="3">
    <location>
        <begin position="36"/>
        <end position="66"/>
    </location>
</feature>
<reference evidence="4" key="1">
    <citation type="journal article" date="2018" name="Nat. Genet.">
        <title>Extensive intraspecific gene order and gene structural variations between Mo17 and other maize genomes.</title>
        <authorList>
            <person name="Sun S."/>
            <person name="Zhou Y."/>
            <person name="Chen J."/>
            <person name="Shi J."/>
            <person name="Zhao H."/>
            <person name="Zhao H."/>
            <person name="Song W."/>
            <person name="Zhang M."/>
            <person name="Cui Y."/>
            <person name="Dong X."/>
            <person name="Liu H."/>
            <person name="Ma X."/>
            <person name="Jiao Y."/>
            <person name="Wang B."/>
            <person name="Wei X."/>
            <person name="Stein J.C."/>
            <person name="Glaubitz J.C."/>
            <person name="Lu F."/>
            <person name="Yu G."/>
            <person name="Liang C."/>
            <person name="Fengler K."/>
            <person name="Li B."/>
            <person name="Rafalski A."/>
            <person name="Schnable P.S."/>
            <person name="Ware D.H."/>
            <person name="Buckler E.S."/>
            <person name="Lai J."/>
        </authorList>
    </citation>
    <scope>NUCLEOTIDE SEQUENCE [LARGE SCALE GENOMIC DNA]</scope>
    <source>
        <tissue evidence="4">Seedling</tissue>
    </source>
</reference>
<gene>
    <name evidence="4" type="ORF">Zm00014a_025544</name>
</gene>
<evidence type="ECO:0000313" key="5">
    <source>
        <dbReference type="EMBL" id="PWZ56697.1"/>
    </source>
</evidence>
<accession>A0A317YDH5</accession>
<organism evidence="4">
    <name type="scientific">Zea mays</name>
    <name type="common">Maize</name>
    <dbReference type="NCBI Taxonomy" id="4577"/>
    <lineage>
        <taxon>Eukaryota</taxon>
        <taxon>Viridiplantae</taxon>
        <taxon>Streptophyta</taxon>
        <taxon>Embryophyta</taxon>
        <taxon>Tracheophyta</taxon>
        <taxon>Spermatophyta</taxon>
        <taxon>Magnoliopsida</taxon>
        <taxon>Liliopsida</taxon>
        <taxon>Poales</taxon>
        <taxon>Poaceae</taxon>
        <taxon>PACMAD clade</taxon>
        <taxon>Panicoideae</taxon>
        <taxon>Andropogonodae</taxon>
        <taxon>Andropogoneae</taxon>
        <taxon>Tripsacinae</taxon>
        <taxon>Zea</taxon>
    </lineage>
</organism>
<sequence>MPPHATSSSTPRGLGFYSVRRSISFHAGAPALNKPTTSLSSAAVGGAGGSREQIRTGHPCAASRRNRPHPWPRSWLLTNVLGTVGDLIKSGEFRQVYLGMDLDSSEILAIKQAVLFDQRYIGTAWEENTLNILLEFVPGGSIQSLLRRLGSFPEAVFLEHADVEGLTKANTEMHGQKFGGNQALGRKKISERMKLLQDLVPECSKFLSTKLATVNPELGFDIEQIISKQMLLSQDWHLAFYGVEPGSSGLTGPFNQGIMQP</sequence>
<dbReference type="PANTHER" id="PTHR12565">
    <property type="entry name" value="STEROL REGULATORY ELEMENT-BINDING PROTEIN"/>
    <property type="match status" value="1"/>
</dbReference>
<keyword evidence="2" id="KW-0539">Nucleus</keyword>
<dbReference type="GO" id="GO:0005634">
    <property type="term" value="C:nucleus"/>
    <property type="evidence" value="ECO:0007669"/>
    <property type="project" value="UniProtKB-SubCell"/>
</dbReference>
<keyword evidence="5" id="KW-0418">Kinase</keyword>
<comment type="subcellular location">
    <subcellularLocation>
        <location evidence="1">Nucleus</location>
    </subcellularLocation>
</comment>
<protein>
    <submittedName>
        <fullName evidence="5">Mitogen-activated protein kinase kinase kinase 3</fullName>
    </submittedName>
</protein>
<dbReference type="InterPro" id="IPR024097">
    <property type="entry name" value="bHLH_ZIP_TF"/>
</dbReference>
<dbReference type="Proteomes" id="UP000251960">
    <property type="component" value="Chromosome 1"/>
</dbReference>
<proteinExistence type="predicted"/>
<dbReference type="PANTHER" id="PTHR12565:SF312">
    <property type="entry name" value="TRANSCRIPTION FACTOR BHLH74"/>
    <property type="match status" value="1"/>
</dbReference>
<dbReference type="GO" id="GO:0016301">
    <property type="term" value="F:kinase activity"/>
    <property type="evidence" value="ECO:0007669"/>
    <property type="project" value="UniProtKB-KW"/>
</dbReference>
<dbReference type="EMBL" id="NCVQ01000001">
    <property type="protein sequence ID" value="PWZ56696.1"/>
    <property type="molecule type" value="Genomic_DNA"/>
</dbReference>
<keyword evidence="5" id="KW-0808">Transferase</keyword>
<comment type="caution">
    <text evidence="4">The sequence shown here is derived from an EMBL/GenBank/DDBJ whole genome shotgun (WGS) entry which is preliminary data.</text>
</comment>
<dbReference type="SUPFAM" id="SSF56112">
    <property type="entry name" value="Protein kinase-like (PK-like)"/>
    <property type="match status" value="1"/>
</dbReference>
<dbReference type="EMBL" id="NCVQ01000001">
    <property type="protein sequence ID" value="PWZ56697.1"/>
    <property type="molecule type" value="Genomic_DNA"/>
</dbReference>
<evidence type="ECO:0000256" key="1">
    <source>
        <dbReference type="ARBA" id="ARBA00004123"/>
    </source>
</evidence>
<dbReference type="InterPro" id="IPR011009">
    <property type="entry name" value="Kinase-like_dom_sf"/>
</dbReference>